<keyword evidence="2 4" id="KW-0378">Hydrolase</keyword>
<evidence type="ECO:0000313" key="4">
    <source>
        <dbReference type="EMBL" id="RRC96002.1"/>
    </source>
</evidence>
<comment type="similarity">
    <text evidence="1">Belongs to the peptidase S33 family.</text>
</comment>
<protein>
    <submittedName>
        <fullName evidence="4">Alpha/beta fold hydrolase</fullName>
    </submittedName>
</protein>
<evidence type="ECO:0000256" key="1">
    <source>
        <dbReference type="ARBA" id="ARBA00010088"/>
    </source>
</evidence>
<dbReference type="SUPFAM" id="SSF53474">
    <property type="entry name" value="alpha/beta-Hydrolases"/>
    <property type="match status" value="1"/>
</dbReference>
<dbReference type="GO" id="GO:0004177">
    <property type="term" value="F:aminopeptidase activity"/>
    <property type="evidence" value="ECO:0007669"/>
    <property type="project" value="UniProtKB-EC"/>
</dbReference>
<dbReference type="GO" id="GO:0006508">
    <property type="term" value="P:proteolysis"/>
    <property type="evidence" value="ECO:0007669"/>
    <property type="project" value="InterPro"/>
</dbReference>
<dbReference type="Pfam" id="PF00561">
    <property type="entry name" value="Abhydrolase_1"/>
    <property type="match status" value="1"/>
</dbReference>
<feature type="domain" description="AB hydrolase-1" evidence="3">
    <location>
        <begin position="52"/>
        <end position="172"/>
    </location>
</feature>
<dbReference type="AlphaFoldDB" id="A0A3P1SI53"/>
<dbReference type="PANTHER" id="PTHR43248:SF2">
    <property type="entry name" value="PROLYL AMINOPEPTIDASE"/>
    <property type="match status" value="1"/>
</dbReference>
<accession>A0A3P1SI53</accession>
<comment type="caution">
    <text evidence="4">The sequence shown here is derived from an EMBL/GenBank/DDBJ whole genome shotgun (WGS) entry which is preliminary data.</text>
</comment>
<dbReference type="InterPro" id="IPR002410">
    <property type="entry name" value="Peptidase_S33"/>
</dbReference>
<dbReference type="Gene3D" id="3.40.50.1820">
    <property type="entry name" value="alpha/beta hydrolase"/>
    <property type="match status" value="1"/>
</dbReference>
<gene>
    <name evidence="4" type="ORF">EII11_03935</name>
</gene>
<dbReference type="RefSeq" id="WP_124868820.1">
    <property type="nucleotide sequence ID" value="NZ_RQZF01000002.1"/>
</dbReference>
<dbReference type="EMBL" id="RQZF01000002">
    <property type="protein sequence ID" value="RRC96002.1"/>
    <property type="molecule type" value="Genomic_DNA"/>
</dbReference>
<dbReference type="PANTHER" id="PTHR43248">
    <property type="entry name" value="2-SUCCINYL-6-HYDROXY-2,4-CYCLOHEXADIENE-1-CARBOXYLATE SYNTHASE"/>
    <property type="match status" value="1"/>
</dbReference>
<evidence type="ECO:0000256" key="2">
    <source>
        <dbReference type="ARBA" id="ARBA00022801"/>
    </source>
</evidence>
<dbReference type="InterPro" id="IPR000073">
    <property type="entry name" value="AB_hydrolase_1"/>
</dbReference>
<proteinExistence type="inferred from homology"/>
<dbReference type="Proteomes" id="UP000280444">
    <property type="component" value="Unassembled WGS sequence"/>
</dbReference>
<name>A0A3P1SI53_9ACTO</name>
<reference evidence="4 5" key="1">
    <citation type="submission" date="2018-11" db="EMBL/GenBank/DDBJ databases">
        <title>Genomes From Bacteria Associated with the Canine Oral Cavity: a Test Case for Automated Genome-Based Taxonomic Assignment.</title>
        <authorList>
            <person name="Coil D.A."/>
            <person name="Jospin G."/>
            <person name="Darling A.E."/>
            <person name="Wallis C."/>
            <person name="Davis I.J."/>
            <person name="Harris S."/>
            <person name="Eisen J.A."/>
            <person name="Holcombe L.J."/>
            <person name="O'Flynn C."/>
        </authorList>
    </citation>
    <scope>NUCLEOTIDE SEQUENCE [LARGE SCALE GENOMIC DNA]</scope>
    <source>
        <strain evidence="4 5">OH770</strain>
    </source>
</reference>
<keyword evidence="5" id="KW-1185">Reference proteome</keyword>
<organism evidence="4 5">
    <name type="scientific">Schaalia canis</name>
    <dbReference type="NCBI Taxonomy" id="100469"/>
    <lineage>
        <taxon>Bacteria</taxon>
        <taxon>Bacillati</taxon>
        <taxon>Actinomycetota</taxon>
        <taxon>Actinomycetes</taxon>
        <taxon>Actinomycetales</taxon>
        <taxon>Actinomycetaceae</taxon>
        <taxon>Schaalia</taxon>
    </lineage>
</organism>
<dbReference type="InterPro" id="IPR029058">
    <property type="entry name" value="AB_hydrolase_fold"/>
</dbReference>
<dbReference type="InterPro" id="IPR051601">
    <property type="entry name" value="Serine_prot/Carboxylest_S33"/>
</dbReference>
<dbReference type="OrthoDB" id="9796770at2"/>
<evidence type="ECO:0000313" key="5">
    <source>
        <dbReference type="Proteomes" id="UP000280444"/>
    </source>
</evidence>
<dbReference type="PRINTS" id="PR00793">
    <property type="entry name" value="PROAMNOPTASE"/>
</dbReference>
<evidence type="ECO:0000259" key="3">
    <source>
        <dbReference type="Pfam" id="PF00561"/>
    </source>
</evidence>
<sequence>MRTLTYTQHSCTVHEHRWDVPLDHSRPVGPSNPTIEIFAREIIRSGGESLPYLVFLQGGPGGSGPRQGDWRDGWIGRALEDYRVVLMDQRGTGQSSRLDAQTLAAFPDNQARADYAAFFRQDQIVRDAEVIRADLCGDEPWTTLGQSYGGFITLSYLSLAPEGLKASLITGGLPGLVHVDDIYRRTYAATAARNKVYFRQFPGDERTIREIAAHLRGTEEFLPTGERLSATRFRMIGMGLGTQTRTDLLHFMLEGPWVHINGERRLSTKFLSQVGAEVAMTPMYGYMHESIYAAATPRLAGTRTNWSADRLAEETEGFAKDADPLDESMPYYLTGEHMMRAFFAEDPQLAPLAGMTEILAQRSEWTPVYLPEVLAHNEVPVAAAVYYDDMFVPRDLSMDTAELIGARTWVTSEYQHDGLRASGGKVLDHLLTLIAD</sequence>